<evidence type="ECO:0000313" key="4">
    <source>
        <dbReference type="EMBL" id="OEV06767.1"/>
    </source>
</evidence>
<feature type="domain" description="Ketoreductase (KR)" evidence="3">
    <location>
        <begin position="2"/>
        <end position="85"/>
    </location>
</feature>
<dbReference type="InterPro" id="IPR050091">
    <property type="entry name" value="PKS_NRPS_Biosynth_Enz"/>
</dbReference>
<dbReference type="PANTHER" id="PTHR43775">
    <property type="entry name" value="FATTY ACID SYNTHASE"/>
    <property type="match status" value="1"/>
</dbReference>
<dbReference type="Proteomes" id="UP000176101">
    <property type="component" value="Unassembled WGS sequence"/>
</dbReference>
<dbReference type="GO" id="GO:0004312">
    <property type="term" value="F:fatty acid synthase activity"/>
    <property type="evidence" value="ECO:0007669"/>
    <property type="project" value="TreeGrafter"/>
</dbReference>
<proteinExistence type="predicted"/>
<dbReference type="InterPro" id="IPR013968">
    <property type="entry name" value="PKS_KR"/>
</dbReference>
<dbReference type="EMBL" id="LJGU01000019">
    <property type="protein sequence ID" value="OEV06767.1"/>
    <property type="molecule type" value="Genomic_DNA"/>
</dbReference>
<reference evidence="4 5" key="1">
    <citation type="journal article" date="2016" name="Front. Microbiol.">
        <title>Comparative Genomics Analysis of Streptomyces Species Reveals Their Adaptation to the Marine Environment and Their Diversity at the Genomic Level.</title>
        <authorList>
            <person name="Tian X."/>
            <person name="Zhang Z."/>
            <person name="Yang T."/>
            <person name="Chen M."/>
            <person name="Li J."/>
            <person name="Chen F."/>
            <person name="Yang J."/>
            <person name="Li W."/>
            <person name="Zhang B."/>
            <person name="Zhang Z."/>
            <person name="Wu J."/>
            <person name="Zhang C."/>
            <person name="Long L."/>
            <person name="Xiao J."/>
        </authorList>
    </citation>
    <scope>NUCLEOTIDE SEQUENCE [LARGE SCALE GENOMIC DNA]</scope>
    <source>
        <strain evidence="4 5">SCSIO 02100</strain>
    </source>
</reference>
<organism evidence="4 5">
    <name type="scientific">Streptomyces oceani</name>
    <dbReference type="NCBI Taxonomy" id="1075402"/>
    <lineage>
        <taxon>Bacteria</taxon>
        <taxon>Bacillati</taxon>
        <taxon>Actinomycetota</taxon>
        <taxon>Actinomycetes</taxon>
        <taxon>Kitasatosporales</taxon>
        <taxon>Streptomycetaceae</taxon>
        <taxon>Streptomyces</taxon>
    </lineage>
</organism>
<evidence type="ECO:0000313" key="5">
    <source>
        <dbReference type="Proteomes" id="UP000176101"/>
    </source>
</evidence>
<protein>
    <submittedName>
        <fullName evidence="4">Beta-ketoacyl synthase</fullName>
    </submittedName>
</protein>
<evidence type="ECO:0000256" key="2">
    <source>
        <dbReference type="ARBA" id="ARBA00023268"/>
    </source>
</evidence>
<dbReference type="InterPro" id="IPR036291">
    <property type="entry name" value="NAD(P)-bd_dom_sf"/>
</dbReference>
<keyword evidence="5" id="KW-1185">Reference proteome</keyword>
<dbReference type="PANTHER" id="PTHR43775:SF51">
    <property type="entry name" value="INACTIVE PHENOLPHTHIOCEROL SYNTHESIS POLYKETIDE SYNTHASE TYPE I PKS1-RELATED"/>
    <property type="match status" value="1"/>
</dbReference>
<comment type="caution">
    <text evidence="4">The sequence shown here is derived from an EMBL/GenBank/DDBJ whole genome shotgun (WGS) entry which is preliminary data.</text>
</comment>
<dbReference type="Gene3D" id="3.40.50.720">
    <property type="entry name" value="NAD(P)-binding Rossmann-like Domain"/>
    <property type="match status" value="1"/>
</dbReference>
<evidence type="ECO:0000256" key="1">
    <source>
        <dbReference type="ARBA" id="ARBA00022679"/>
    </source>
</evidence>
<sequence length="85" mass="8542">AALAALLAEVPADRPLGAVLHAAGTLDDGVVSALTPDRLASVLRPKVDAATHLDELTRDLDLSAFVLFSSAASTFGGPGQGNYAA</sequence>
<dbReference type="OrthoDB" id="9778690at2"/>
<gene>
    <name evidence="4" type="ORF">AN216_00090</name>
</gene>
<accession>A0A1E7KS75</accession>
<dbReference type="GO" id="GO:0006633">
    <property type="term" value="P:fatty acid biosynthetic process"/>
    <property type="evidence" value="ECO:0007669"/>
    <property type="project" value="TreeGrafter"/>
</dbReference>
<keyword evidence="1" id="KW-0808">Transferase</keyword>
<name>A0A1E7KS75_9ACTN</name>
<dbReference type="AlphaFoldDB" id="A0A1E7KS75"/>
<evidence type="ECO:0000259" key="3">
    <source>
        <dbReference type="Pfam" id="PF08659"/>
    </source>
</evidence>
<dbReference type="Pfam" id="PF08659">
    <property type="entry name" value="KR"/>
    <property type="match status" value="1"/>
</dbReference>
<feature type="non-terminal residue" evidence="4">
    <location>
        <position position="1"/>
    </location>
</feature>
<dbReference type="SUPFAM" id="SSF51735">
    <property type="entry name" value="NAD(P)-binding Rossmann-fold domains"/>
    <property type="match status" value="1"/>
</dbReference>
<keyword evidence="2" id="KW-0511">Multifunctional enzyme</keyword>
<feature type="non-terminal residue" evidence="4">
    <location>
        <position position="85"/>
    </location>
</feature>